<feature type="compositionally biased region" description="Polar residues" evidence="1">
    <location>
        <begin position="34"/>
        <end position="44"/>
    </location>
</feature>
<proteinExistence type="predicted"/>
<dbReference type="Proteomes" id="UP001044222">
    <property type="component" value="Chromosome 13"/>
</dbReference>
<evidence type="ECO:0000313" key="3">
    <source>
        <dbReference type="EMBL" id="KAG5836878.1"/>
    </source>
</evidence>
<keyword evidence="4" id="KW-1185">Reference proteome</keyword>
<reference evidence="3" key="1">
    <citation type="submission" date="2021-01" db="EMBL/GenBank/DDBJ databases">
        <title>A chromosome-scale assembly of European eel, Anguilla anguilla.</title>
        <authorList>
            <person name="Henkel C."/>
            <person name="Jong-Raadsen S.A."/>
            <person name="Dufour S."/>
            <person name="Weltzien F.-A."/>
            <person name="Palstra A.P."/>
            <person name="Pelster B."/>
            <person name="Spaink H.P."/>
            <person name="Van Den Thillart G.E."/>
            <person name="Jansen H."/>
            <person name="Zahm M."/>
            <person name="Klopp C."/>
            <person name="Cedric C."/>
            <person name="Louis A."/>
            <person name="Berthelot C."/>
            <person name="Parey E."/>
            <person name="Roest Crollius H."/>
            <person name="Montfort J."/>
            <person name="Robinson-Rechavi M."/>
            <person name="Bucao C."/>
            <person name="Bouchez O."/>
            <person name="Gislard M."/>
            <person name="Lluch J."/>
            <person name="Milhes M."/>
            <person name="Lampietro C."/>
            <person name="Lopez Roques C."/>
            <person name="Donnadieu C."/>
            <person name="Braasch I."/>
            <person name="Desvignes T."/>
            <person name="Postlethwait J."/>
            <person name="Bobe J."/>
            <person name="Guiguen Y."/>
            <person name="Dirks R."/>
        </authorList>
    </citation>
    <scope>NUCLEOTIDE SEQUENCE</scope>
    <source>
        <strain evidence="3">Tag_6206</strain>
        <tissue evidence="3">Liver</tissue>
    </source>
</reference>
<dbReference type="AlphaFoldDB" id="A0A9D3RND3"/>
<dbReference type="EMBL" id="JAFIRN010000013">
    <property type="protein sequence ID" value="KAG5836878.1"/>
    <property type="molecule type" value="Genomic_DNA"/>
</dbReference>
<feature type="signal peptide" evidence="2">
    <location>
        <begin position="1"/>
        <end position="17"/>
    </location>
</feature>
<evidence type="ECO:0000313" key="4">
    <source>
        <dbReference type="Proteomes" id="UP001044222"/>
    </source>
</evidence>
<protein>
    <submittedName>
        <fullName evidence="3">Uncharacterized protein</fullName>
    </submittedName>
</protein>
<comment type="caution">
    <text evidence="3">The sequence shown here is derived from an EMBL/GenBank/DDBJ whole genome shotgun (WGS) entry which is preliminary data.</text>
</comment>
<evidence type="ECO:0000256" key="1">
    <source>
        <dbReference type="SAM" id="MobiDB-lite"/>
    </source>
</evidence>
<keyword evidence="2" id="KW-0732">Signal</keyword>
<evidence type="ECO:0000256" key="2">
    <source>
        <dbReference type="SAM" id="SignalP"/>
    </source>
</evidence>
<feature type="region of interest" description="Disordered" evidence="1">
    <location>
        <begin position="138"/>
        <end position="161"/>
    </location>
</feature>
<sequence length="303" mass="31997">MHLKALVLVISFVATAGLPVPQNNDSTRPEASWDYSSQTANQAADKTELTKEADRTWKSSLESSDLYGDLYAHDVSQSQGSLTGDLRRKLSLESQRLRAPAPAAAAARDRLALPAHRLRDALDSDARELCSALRRYAQGPETAEAPPRAGARARGGRAGMGRALGASERELTARLAEFQAEASGATGGQGGAAAALRAEVEAFGAGVRSRAESLRAGLAGTQSLGEGLSKHVEQFCRSSEEENRRFAGRIERQLEALGQGERGALSEGLGEAPFVSPSSTGSLGEDFSPKLNALLQDILQTLS</sequence>
<name>A0A9D3RND3_ANGAN</name>
<feature type="region of interest" description="Disordered" evidence="1">
    <location>
        <begin position="19"/>
        <end position="51"/>
    </location>
</feature>
<feature type="chain" id="PRO_5039523422" evidence="2">
    <location>
        <begin position="18"/>
        <end position="303"/>
    </location>
</feature>
<accession>A0A9D3RND3</accession>
<gene>
    <name evidence="3" type="ORF">ANANG_G00233360</name>
</gene>
<organism evidence="3 4">
    <name type="scientific">Anguilla anguilla</name>
    <name type="common">European freshwater eel</name>
    <name type="synonym">Muraena anguilla</name>
    <dbReference type="NCBI Taxonomy" id="7936"/>
    <lineage>
        <taxon>Eukaryota</taxon>
        <taxon>Metazoa</taxon>
        <taxon>Chordata</taxon>
        <taxon>Craniata</taxon>
        <taxon>Vertebrata</taxon>
        <taxon>Euteleostomi</taxon>
        <taxon>Actinopterygii</taxon>
        <taxon>Neopterygii</taxon>
        <taxon>Teleostei</taxon>
        <taxon>Anguilliformes</taxon>
        <taxon>Anguillidae</taxon>
        <taxon>Anguilla</taxon>
    </lineage>
</organism>